<proteinExistence type="predicted"/>
<accession>A0A8S9Z6K5</accession>
<gene>
    <name evidence="1" type="ORF">EG68_01481</name>
</gene>
<keyword evidence="2" id="KW-1185">Reference proteome</keyword>
<name>A0A8S9Z6K5_9TREM</name>
<protein>
    <submittedName>
        <fullName evidence="1">Uncharacterized protein</fullName>
    </submittedName>
</protein>
<evidence type="ECO:0000313" key="1">
    <source>
        <dbReference type="EMBL" id="KAF7261310.1"/>
    </source>
</evidence>
<organism evidence="1 2">
    <name type="scientific">Paragonimus skrjabini miyazakii</name>
    <dbReference type="NCBI Taxonomy" id="59628"/>
    <lineage>
        <taxon>Eukaryota</taxon>
        <taxon>Metazoa</taxon>
        <taxon>Spiralia</taxon>
        <taxon>Lophotrochozoa</taxon>
        <taxon>Platyhelminthes</taxon>
        <taxon>Trematoda</taxon>
        <taxon>Digenea</taxon>
        <taxon>Plagiorchiida</taxon>
        <taxon>Troglotremata</taxon>
        <taxon>Troglotrematidae</taxon>
        <taxon>Paragonimus</taxon>
    </lineage>
</organism>
<reference evidence="1" key="1">
    <citation type="submission" date="2019-07" db="EMBL/GenBank/DDBJ databases">
        <title>Annotation for the trematode Paragonimus miyazaki's.</title>
        <authorList>
            <person name="Choi Y.-J."/>
        </authorList>
    </citation>
    <scope>NUCLEOTIDE SEQUENCE</scope>
    <source>
        <strain evidence="1">Japan</strain>
    </source>
</reference>
<sequence>MSILVFDIVPQPVQSLLFRSSSLVNIVPTDWIHLYLRLFCFRFCFDEFRTMDERVCHCDDCVDVIRQKCFVSFYGRSVHVLLCFA</sequence>
<dbReference type="AlphaFoldDB" id="A0A8S9Z6K5"/>
<dbReference type="EMBL" id="JTDE01000421">
    <property type="protein sequence ID" value="KAF7261310.1"/>
    <property type="molecule type" value="Genomic_DNA"/>
</dbReference>
<evidence type="ECO:0000313" key="2">
    <source>
        <dbReference type="Proteomes" id="UP000822476"/>
    </source>
</evidence>
<dbReference type="Proteomes" id="UP000822476">
    <property type="component" value="Unassembled WGS sequence"/>
</dbReference>
<comment type="caution">
    <text evidence="1">The sequence shown here is derived from an EMBL/GenBank/DDBJ whole genome shotgun (WGS) entry which is preliminary data.</text>
</comment>